<gene>
    <name evidence="3" type="ORF">DT076_06250</name>
</gene>
<dbReference type="InterPro" id="IPR032466">
    <property type="entry name" value="Metal_Hydrolase"/>
</dbReference>
<dbReference type="PANTHER" id="PTHR42717:SF1">
    <property type="entry name" value="IMIDAZOLONEPROPIONASE AND RELATED AMIDOHYDROLASES"/>
    <property type="match status" value="1"/>
</dbReference>
<dbReference type="Gene3D" id="3.20.20.140">
    <property type="entry name" value="Metal-dependent hydrolases"/>
    <property type="match status" value="1"/>
</dbReference>
<evidence type="ECO:0000256" key="1">
    <source>
        <dbReference type="SAM" id="MobiDB-lite"/>
    </source>
</evidence>
<evidence type="ECO:0000313" key="3">
    <source>
        <dbReference type="EMBL" id="RCK70471.1"/>
    </source>
</evidence>
<evidence type="ECO:0000259" key="2">
    <source>
        <dbReference type="Pfam" id="PF01979"/>
    </source>
</evidence>
<dbReference type="InterPro" id="IPR006680">
    <property type="entry name" value="Amidohydro-rel"/>
</dbReference>
<sequence length="419" mass="43189">MLNSRVLDPASGTDLVGDVAISDGRVAAVGPGVGAGASRTIDVSGALVTPGLVDLHTHVFAGAGFWGVAPDPLAWSTGVTTWVDAGSAGAYAVRALARQVAATGVRVHALLNVSGIGLTGSTGESLLLEHCDVDAAVAAIREHPALVRGIKVRVDRHTVGPHGLEPLRRGLEVAEATGRPLMAHIGYGPPSASDVVALLRPGDVLTHCATGVAEGLVRDGRPEPALVEAAARGVVLDLGHGSGGFSYPVLDALLAAGLPPATVSSDLHARSLHGPVFDLPTTMGTVLAAGMDLVDVVAAATVTPARVLGLDAGTLAVGAPADIAVFDLDEGEHVFGDAHGVTRTGSVRLVNRMTLLDGRPLAPRWPEPVPSWIPLNDRQRAALDAREQRLRAELTRPLLEPHELSEQFPRPEETAHDPC</sequence>
<dbReference type="EMBL" id="QOUI01000003">
    <property type="protein sequence ID" value="RCK70471.1"/>
    <property type="molecule type" value="Genomic_DNA"/>
</dbReference>
<accession>A0A367YZU1</accession>
<dbReference type="GO" id="GO:0019213">
    <property type="term" value="F:deacetylase activity"/>
    <property type="evidence" value="ECO:0007669"/>
    <property type="project" value="InterPro"/>
</dbReference>
<dbReference type="InterPro" id="IPR011059">
    <property type="entry name" value="Metal-dep_hydrolase_composite"/>
</dbReference>
<evidence type="ECO:0000313" key="4">
    <source>
        <dbReference type="Proteomes" id="UP000252770"/>
    </source>
</evidence>
<feature type="domain" description="Amidohydrolase-related" evidence="2">
    <location>
        <begin position="251"/>
        <end position="341"/>
    </location>
</feature>
<dbReference type="Gene3D" id="2.30.40.10">
    <property type="entry name" value="Urease, subunit C, domain 1"/>
    <property type="match status" value="1"/>
</dbReference>
<dbReference type="InterPro" id="IPR020043">
    <property type="entry name" value="Deacetylase_Atu3266-like"/>
</dbReference>
<protein>
    <submittedName>
        <fullName evidence="3">Amidohydrolase</fullName>
    </submittedName>
</protein>
<name>A0A367YZU1_9ACTN</name>
<reference evidence="3 4" key="1">
    <citation type="submission" date="2018-07" db="EMBL/GenBank/DDBJ databases">
        <title>Desertimonas flava gen. nov. sp. nov.</title>
        <authorList>
            <person name="Liu S."/>
        </authorList>
    </citation>
    <scope>NUCLEOTIDE SEQUENCE [LARGE SCALE GENOMIC DNA]</scope>
    <source>
        <strain evidence="3 4">16Sb5-5</strain>
    </source>
</reference>
<keyword evidence="4" id="KW-1185">Reference proteome</keyword>
<proteinExistence type="predicted"/>
<keyword evidence="3" id="KW-0378">Hydrolase</keyword>
<feature type="region of interest" description="Disordered" evidence="1">
    <location>
        <begin position="396"/>
        <end position="419"/>
    </location>
</feature>
<comment type="caution">
    <text evidence="3">The sequence shown here is derived from an EMBL/GenBank/DDBJ whole genome shotgun (WGS) entry which is preliminary data.</text>
</comment>
<dbReference type="GO" id="GO:0016810">
    <property type="term" value="F:hydrolase activity, acting on carbon-nitrogen (but not peptide) bonds"/>
    <property type="evidence" value="ECO:0007669"/>
    <property type="project" value="InterPro"/>
</dbReference>
<dbReference type="AlphaFoldDB" id="A0A367YZU1"/>
<dbReference type="Pfam" id="PF01979">
    <property type="entry name" value="Amidohydro_1"/>
    <property type="match status" value="1"/>
</dbReference>
<organism evidence="3 4">
    <name type="scientific">Desertihabitans brevis</name>
    <dbReference type="NCBI Taxonomy" id="2268447"/>
    <lineage>
        <taxon>Bacteria</taxon>
        <taxon>Bacillati</taxon>
        <taxon>Actinomycetota</taxon>
        <taxon>Actinomycetes</taxon>
        <taxon>Propionibacteriales</taxon>
        <taxon>Propionibacteriaceae</taxon>
        <taxon>Desertihabitans</taxon>
    </lineage>
</organism>
<dbReference type="SUPFAM" id="SSF51338">
    <property type="entry name" value="Composite domain of metallo-dependent hydrolases"/>
    <property type="match status" value="1"/>
</dbReference>
<dbReference type="SUPFAM" id="SSF51556">
    <property type="entry name" value="Metallo-dependent hydrolases"/>
    <property type="match status" value="1"/>
</dbReference>
<dbReference type="PANTHER" id="PTHR42717">
    <property type="entry name" value="DIHYDROOROTASE-RELATED"/>
    <property type="match status" value="1"/>
</dbReference>
<dbReference type="Proteomes" id="UP000252770">
    <property type="component" value="Unassembled WGS sequence"/>
</dbReference>